<dbReference type="PANTHER" id="PTHR28021">
    <property type="entry name" value="PRESEQUENCE TRANSLOCATED-ASSOCIATED MOTOR SUBUNIT PAM17, MITOCHONDRIAL"/>
    <property type="match status" value="1"/>
</dbReference>
<comment type="subcellular location">
    <subcellularLocation>
        <location evidence="1 12">Mitochondrion inner membrane</location>
        <topology evidence="1 12">Multi-pass membrane protein</topology>
    </subcellularLocation>
</comment>
<comment type="similarity">
    <text evidence="2 12">Belongs to the PAM17 family.</text>
</comment>
<dbReference type="GO" id="GO:0001405">
    <property type="term" value="C:PAM complex, Tim23 associated import motor"/>
    <property type="evidence" value="ECO:0007669"/>
    <property type="project" value="UniProtKB-UniRule"/>
</dbReference>
<evidence type="ECO:0000256" key="12">
    <source>
        <dbReference type="RuleBase" id="RU367146"/>
    </source>
</evidence>
<evidence type="ECO:0000313" key="15">
    <source>
        <dbReference type="Proteomes" id="UP001203852"/>
    </source>
</evidence>
<comment type="subunit">
    <text evidence="12">Component of the PAM complex.</text>
</comment>
<gene>
    <name evidence="14" type="ORF">EDD36DRAFT_417743</name>
</gene>
<feature type="transmembrane region" description="Helical" evidence="12">
    <location>
        <begin position="150"/>
        <end position="175"/>
    </location>
</feature>
<keyword evidence="11 12" id="KW-0472">Membrane</keyword>
<evidence type="ECO:0000256" key="3">
    <source>
        <dbReference type="ARBA" id="ARBA00022448"/>
    </source>
</evidence>
<organism evidence="14 15">
    <name type="scientific">Exophiala viscosa</name>
    <dbReference type="NCBI Taxonomy" id="2486360"/>
    <lineage>
        <taxon>Eukaryota</taxon>
        <taxon>Fungi</taxon>
        <taxon>Dikarya</taxon>
        <taxon>Ascomycota</taxon>
        <taxon>Pezizomycotina</taxon>
        <taxon>Eurotiomycetes</taxon>
        <taxon>Chaetothyriomycetidae</taxon>
        <taxon>Chaetothyriales</taxon>
        <taxon>Herpotrichiellaceae</taxon>
        <taxon>Exophiala</taxon>
    </lineage>
</organism>
<evidence type="ECO:0000256" key="6">
    <source>
        <dbReference type="ARBA" id="ARBA00022927"/>
    </source>
</evidence>
<evidence type="ECO:0000256" key="10">
    <source>
        <dbReference type="ARBA" id="ARBA00023128"/>
    </source>
</evidence>
<protein>
    <recommendedName>
        <fullName evidence="12">Presequence translocated-associated motor subunit PAM17</fullName>
    </recommendedName>
</protein>
<sequence length="249" mass="27562">MSSRTSRLGLQLAQSRPMLASSKNVSTKSQRDISSAALIPRSSHRLVPSKHSPVVALNQPSTPTSTPSSFFTPSLCRTRNASTSAIPTQNTTTALDWNSFFRLRQSRRRYALTSSILTAVVSTGGAIAAFSELPDLADNITKLVPTDPFISMGLATFGATFFGWLIGPAFGNTLWRLLHRARLPEFTIKERAFFERIKKHRVNPSGASTNNPVPDFYGEKIGSVAGYRNWLKDQRAFNRKRDGTYRPKV</sequence>
<evidence type="ECO:0000256" key="7">
    <source>
        <dbReference type="ARBA" id="ARBA00022946"/>
    </source>
</evidence>
<dbReference type="Proteomes" id="UP001203852">
    <property type="component" value="Unassembled WGS sequence"/>
</dbReference>
<keyword evidence="10 12" id="KW-0496">Mitochondrion</keyword>
<evidence type="ECO:0000256" key="2">
    <source>
        <dbReference type="ARBA" id="ARBA00006837"/>
    </source>
</evidence>
<evidence type="ECO:0000256" key="9">
    <source>
        <dbReference type="ARBA" id="ARBA00023010"/>
    </source>
</evidence>
<dbReference type="AlphaFoldDB" id="A0AAN6DYJ2"/>
<dbReference type="PANTHER" id="PTHR28021:SF1">
    <property type="entry name" value="PRESEQUENCE TRANSLOCATED-ASSOCIATED MOTOR SUBUNIT PAM17, MITOCHONDRIAL"/>
    <property type="match status" value="1"/>
</dbReference>
<evidence type="ECO:0000256" key="4">
    <source>
        <dbReference type="ARBA" id="ARBA00022692"/>
    </source>
</evidence>
<keyword evidence="3 12" id="KW-0813">Transport</keyword>
<evidence type="ECO:0000256" key="8">
    <source>
        <dbReference type="ARBA" id="ARBA00022989"/>
    </source>
</evidence>
<dbReference type="Pfam" id="PF08566">
    <property type="entry name" value="Pam17"/>
    <property type="match status" value="1"/>
</dbReference>
<comment type="function">
    <text evidence="12">Component of the PAM complex, a complex required for the translocation of transit peptide-containing proteins from the inner membrane into the mitochondrial matrix in an ATP-dependent manner.</text>
</comment>
<comment type="caution">
    <text evidence="14">The sequence shown here is derived from an EMBL/GenBank/DDBJ whole genome shotgun (WGS) entry which is preliminary data.</text>
</comment>
<keyword evidence="8 12" id="KW-1133">Transmembrane helix</keyword>
<evidence type="ECO:0000256" key="13">
    <source>
        <dbReference type="SAM" id="MobiDB-lite"/>
    </source>
</evidence>
<keyword evidence="5 12" id="KW-0999">Mitochondrion inner membrane</keyword>
<keyword evidence="9 12" id="KW-0811">Translocation</keyword>
<keyword evidence="7" id="KW-0809">Transit peptide</keyword>
<reference evidence="14" key="1">
    <citation type="journal article" date="2022" name="bioRxiv">
        <title>Deciphering the potential niche of two novel black yeast fungi from a biological soil crust based on their genomes, phenotypes, and melanin regulation.</title>
        <authorList>
            <consortium name="DOE Joint Genome Institute"/>
            <person name="Carr E.C."/>
            <person name="Barton Q."/>
            <person name="Grambo S."/>
            <person name="Sullivan M."/>
            <person name="Renfro C.M."/>
            <person name="Kuo A."/>
            <person name="Pangilinan J."/>
            <person name="Lipzen A."/>
            <person name="Keymanesh K."/>
            <person name="Savage E."/>
            <person name="Barry K."/>
            <person name="Grigoriev I.V."/>
            <person name="Riekhof W.R."/>
            <person name="Harris S.S."/>
        </authorList>
    </citation>
    <scope>NUCLEOTIDE SEQUENCE</scope>
    <source>
        <strain evidence="14">JF 03-4F</strain>
    </source>
</reference>
<keyword evidence="6 12" id="KW-0653">Protein transport</keyword>
<feature type="transmembrane region" description="Helical" evidence="12">
    <location>
        <begin position="110"/>
        <end position="130"/>
    </location>
</feature>
<evidence type="ECO:0000256" key="5">
    <source>
        <dbReference type="ARBA" id="ARBA00022792"/>
    </source>
</evidence>
<proteinExistence type="inferred from homology"/>
<keyword evidence="4 12" id="KW-0812">Transmembrane</keyword>
<evidence type="ECO:0000256" key="11">
    <source>
        <dbReference type="ARBA" id="ARBA00023136"/>
    </source>
</evidence>
<evidence type="ECO:0000256" key="1">
    <source>
        <dbReference type="ARBA" id="ARBA00004448"/>
    </source>
</evidence>
<feature type="compositionally biased region" description="Polar residues" evidence="13">
    <location>
        <begin position="1"/>
        <end position="14"/>
    </location>
</feature>
<feature type="region of interest" description="Disordered" evidence="13">
    <location>
        <begin position="1"/>
        <end position="33"/>
    </location>
</feature>
<accession>A0AAN6DYJ2</accession>
<keyword evidence="15" id="KW-1185">Reference proteome</keyword>
<dbReference type="EMBL" id="MU404353">
    <property type="protein sequence ID" value="KAI1613887.1"/>
    <property type="molecule type" value="Genomic_DNA"/>
</dbReference>
<evidence type="ECO:0000313" key="14">
    <source>
        <dbReference type="EMBL" id="KAI1613887.1"/>
    </source>
</evidence>
<dbReference type="GO" id="GO:0030150">
    <property type="term" value="P:protein import into mitochondrial matrix"/>
    <property type="evidence" value="ECO:0007669"/>
    <property type="project" value="UniProtKB-UniRule"/>
</dbReference>
<dbReference type="InterPro" id="IPR013875">
    <property type="entry name" value="Pam17"/>
</dbReference>
<name>A0AAN6DYJ2_9EURO</name>